<feature type="region of interest" description="Disordered" evidence="1">
    <location>
        <begin position="28"/>
        <end position="53"/>
    </location>
</feature>
<proteinExistence type="predicted"/>
<sequence>MPAISVGGALVAVYWTAEHQLRVSIGTRDGHTDHYAGNDEDDDEPDESTDNPPMQVTLHEATIYQIPAAPAPSAVARLDDAELFAQLALSEYTELHGGAGLDYPVDALAAEIERRIPGSLDRVAAHLHRSTPAEAVRAWMTQPDTLLAIARAEPTPVEAHPEPRYTTCTACYRPVDRHQPHRVRADTCETHDGQGSVQVLAHSVIAIRHAFCPPDPVGQ</sequence>
<reference evidence="2 3" key="1">
    <citation type="submission" date="2024-03" db="EMBL/GenBank/DDBJ databases">
        <title>Draft genome sequence of Pseudonocardia carboxydivorans JCM 14827.</title>
        <authorList>
            <person name="Duangmal K."/>
        </authorList>
    </citation>
    <scope>NUCLEOTIDE SEQUENCE [LARGE SCALE GENOMIC DNA]</scope>
    <source>
        <strain evidence="2 3">JCM 14827</strain>
    </source>
</reference>
<evidence type="ECO:0000256" key="1">
    <source>
        <dbReference type="SAM" id="MobiDB-lite"/>
    </source>
</evidence>
<dbReference type="RefSeq" id="WP_346103882.1">
    <property type="nucleotide sequence ID" value="NZ_BAAAOD010000026.1"/>
</dbReference>
<comment type="caution">
    <text evidence="2">The sequence shown here is derived from an EMBL/GenBank/DDBJ whole genome shotgun (WGS) entry which is preliminary data.</text>
</comment>
<accession>A0ABU9ALJ4</accession>
<dbReference type="EMBL" id="JBBPIX010000021">
    <property type="protein sequence ID" value="MEK6467163.1"/>
    <property type="molecule type" value="Genomic_DNA"/>
</dbReference>
<feature type="compositionally biased region" description="Acidic residues" evidence="1">
    <location>
        <begin position="38"/>
        <end position="49"/>
    </location>
</feature>
<protein>
    <submittedName>
        <fullName evidence="2">Uncharacterized protein</fullName>
    </submittedName>
</protein>
<evidence type="ECO:0000313" key="3">
    <source>
        <dbReference type="Proteomes" id="UP001367513"/>
    </source>
</evidence>
<evidence type="ECO:0000313" key="2">
    <source>
        <dbReference type="EMBL" id="MEK6467163.1"/>
    </source>
</evidence>
<feature type="compositionally biased region" description="Basic and acidic residues" evidence="1">
    <location>
        <begin position="28"/>
        <end position="37"/>
    </location>
</feature>
<keyword evidence="3" id="KW-1185">Reference proteome</keyword>
<organism evidence="2 3">
    <name type="scientific">Pseudonocardia alni subsp. carboxydivorans</name>
    <dbReference type="NCBI Taxonomy" id="415010"/>
    <lineage>
        <taxon>Bacteria</taxon>
        <taxon>Bacillati</taxon>
        <taxon>Actinomycetota</taxon>
        <taxon>Actinomycetes</taxon>
        <taxon>Pseudonocardiales</taxon>
        <taxon>Pseudonocardiaceae</taxon>
        <taxon>Pseudonocardia</taxon>
    </lineage>
</organism>
<gene>
    <name evidence="2" type="ORF">WG925_25795</name>
</gene>
<dbReference type="Proteomes" id="UP001367513">
    <property type="component" value="Unassembled WGS sequence"/>
</dbReference>
<name>A0ABU9ALJ4_PSEA5</name>